<feature type="region of interest" description="Disordered" evidence="1">
    <location>
        <begin position="253"/>
        <end position="279"/>
    </location>
</feature>
<organism evidence="3 4">
    <name type="scientific">Quercus lobata</name>
    <name type="common">Valley oak</name>
    <dbReference type="NCBI Taxonomy" id="97700"/>
    <lineage>
        <taxon>Eukaryota</taxon>
        <taxon>Viridiplantae</taxon>
        <taxon>Streptophyta</taxon>
        <taxon>Embryophyta</taxon>
        <taxon>Tracheophyta</taxon>
        <taxon>Spermatophyta</taxon>
        <taxon>Magnoliopsida</taxon>
        <taxon>eudicotyledons</taxon>
        <taxon>Gunneridae</taxon>
        <taxon>Pentapetalae</taxon>
        <taxon>rosids</taxon>
        <taxon>fabids</taxon>
        <taxon>Fagales</taxon>
        <taxon>Fagaceae</taxon>
        <taxon>Quercus</taxon>
    </lineage>
</organism>
<evidence type="ECO:0000313" key="3">
    <source>
        <dbReference type="EnsemblPlants" id="QL07p036300:mrna"/>
    </source>
</evidence>
<dbReference type="InterPro" id="IPR028005">
    <property type="entry name" value="AcTrfase_ESCO_Znf_dom"/>
</dbReference>
<dbReference type="Pfam" id="PF13878">
    <property type="entry name" value="zf-C2H2_3"/>
    <property type="match status" value="1"/>
</dbReference>
<dbReference type="SMART" id="SM00256">
    <property type="entry name" value="FBOX"/>
    <property type="match status" value="1"/>
</dbReference>
<dbReference type="Proteomes" id="UP000594261">
    <property type="component" value="Chromosome 7"/>
</dbReference>
<dbReference type="Pfam" id="PF24750">
    <property type="entry name" value="b-prop_At3g26010-like"/>
    <property type="match status" value="1"/>
</dbReference>
<dbReference type="InterPro" id="IPR056592">
    <property type="entry name" value="Beta-prop_At3g26010-like"/>
</dbReference>
<dbReference type="EnsemblPlants" id="QL07p036300:mrna">
    <property type="protein sequence ID" value="QL07p036300:mrna"/>
    <property type="gene ID" value="QL07p036300"/>
</dbReference>
<reference evidence="3" key="2">
    <citation type="submission" date="2021-01" db="UniProtKB">
        <authorList>
            <consortium name="EnsemblPlants"/>
        </authorList>
    </citation>
    <scope>IDENTIFICATION</scope>
</reference>
<evidence type="ECO:0000313" key="4">
    <source>
        <dbReference type="Proteomes" id="UP000594261"/>
    </source>
</evidence>
<proteinExistence type="predicted"/>
<dbReference type="PANTHER" id="PTHR35546">
    <property type="entry name" value="F-BOX PROTEIN INTERACTION DOMAIN PROTEIN-RELATED"/>
    <property type="match status" value="1"/>
</dbReference>
<dbReference type="AlphaFoldDB" id="A0A7N2R839"/>
<dbReference type="InterPro" id="IPR055290">
    <property type="entry name" value="At3g26010-like"/>
</dbReference>
<dbReference type="InParanoid" id="A0A7N2R839"/>
<accession>A0A7N2R839</accession>
<feature type="domain" description="F-box" evidence="2">
    <location>
        <begin position="285"/>
        <end position="331"/>
    </location>
</feature>
<dbReference type="PROSITE" id="PS50181">
    <property type="entry name" value="FBOX"/>
    <property type="match status" value="1"/>
</dbReference>
<dbReference type="FunCoup" id="A0A7N2R839">
    <property type="interactions" value="232"/>
</dbReference>
<dbReference type="Pfam" id="PF12937">
    <property type="entry name" value="F-box-like"/>
    <property type="match status" value="1"/>
</dbReference>
<protein>
    <recommendedName>
        <fullName evidence="2">F-box domain-containing protein</fullName>
    </recommendedName>
</protein>
<sequence>MNKKRTYAQLHLDLDQSDFNLHTCSTCGVKYAPGEEEDEKAHKGFHRDYNLGIPFKVEEVVKMMEIELGSGWIFHKSCKPQSASVIDEPPYSLVAPDRGFWGHASVVYDCAMRCCLAVLCFVSHVGSFKREVKKRTRSVNSSEVLDGNLNGAIICENEGDPSAFPPCRPYGYPSLQVFPSVCGGMYPLALVVVSPIESVIGLLRVSFPFPQPNKEISASVSAVTMAVESIKITNTDTDLSLVLSCKRIKEDDVEEDPKEFPHRKRRRLEEEEEPDPDDSIQLPEFIKIEELPDAILFEILYRLPCRWALQCKSVSKRWCSVISHPLFVRNAMLHRHPFSKSNTDPFTLVLYHAKKILALPFDEDCGGVGDGDGDGDSDGDGLDFLNFLPCIEFARKNYPFCVEASFNDLLLIRSEVLPIVNSGYTEYVICNPITKQWIILPRLPYQGYRGIVLVGFICNPDSCDKEQGCITNAHYSYRVVRIYSPTQSNSTQIRMQIFSSDTGEWCDSLVSSPHGFNSLFGTPEHAGVVACNGMLHWVDENDRMIRGFIVFDPFNNAQGCRYINPPIDLSLGEWVSFGVFQGRLRIFQISSLQCPSSFSVWELEDYNNAGTWCLKYKIYFKDMVSEYSDLLKMAKEKISTGSLLAFHPNVGEFVFLQFRKYIVLCNMRTRVLTMAGRLEKLLPCKSIYSSNSIPAKYVFLVGQPSWPTPVPLPLKFECPSPFLWSEFVSKRQKQKKQRQEVEKLRAAPTPIPLHV</sequence>
<evidence type="ECO:0000259" key="2">
    <source>
        <dbReference type="PROSITE" id="PS50181"/>
    </source>
</evidence>
<dbReference type="PANTHER" id="PTHR35546:SF130">
    <property type="entry name" value="EXPRESSED PROTEIN"/>
    <property type="match status" value="1"/>
</dbReference>
<dbReference type="Gene3D" id="1.20.1280.50">
    <property type="match status" value="1"/>
</dbReference>
<dbReference type="InterPro" id="IPR036047">
    <property type="entry name" value="F-box-like_dom_sf"/>
</dbReference>
<keyword evidence="4" id="KW-1185">Reference proteome</keyword>
<name>A0A7N2R839_QUELO</name>
<dbReference type="EMBL" id="LRBV02000007">
    <property type="status" value="NOT_ANNOTATED_CDS"/>
    <property type="molecule type" value="Genomic_DNA"/>
</dbReference>
<dbReference type="Gramene" id="QL07p036300:mrna">
    <property type="protein sequence ID" value="QL07p036300:mrna"/>
    <property type="gene ID" value="QL07p036300"/>
</dbReference>
<dbReference type="SUPFAM" id="SSF81383">
    <property type="entry name" value="F-box domain"/>
    <property type="match status" value="1"/>
</dbReference>
<evidence type="ECO:0000256" key="1">
    <source>
        <dbReference type="SAM" id="MobiDB-lite"/>
    </source>
</evidence>
<dbReference type="InterPro" id="IPR001810">
    <property type="entry name" value="F-box_dom"/>
</dbReference>
<reference evidence="3 4" key="1">
    <citation type="journal article" date="2016" name="G3 (Bethesda)">
        <title>First Draft Assembly and Annotation of the Genome of a California Endemic Oak Quercus lobata Nee (Fagaceae).</title>
        <authorList>
            <person name="Sork V.L."/>
            <person name="Fitz-Gibbon S.T."/>
            <person name="Puiu D."/>
            <person name="Crepeau M."/>
            <person name="Gugger P.F."/>
            <person name="Sherman R."/>
            <person name="Stevens K."/>
            <person name="Langley C.H."/>
            <person name="Pellegrini M."/>
            <person name="Salzberg S.L."/>
        </authorList>
    </citation>
    <scope>NUCLEOTIDE SEQUENCE [LARGE SCALE GENOMIC DNA]</scope>
    <source>
        <strain evidence="3 4">cv. SW786</strain>
    </source>
</reference>